<feature type="region of interest" description="Disordered" evidence="2">
    <location>
        <begin position="43"/>
        <end position="66"/>
    </location>
</feature>
<feature type="region of interest" description="Disordered" evidence="2">
    <location>
        <begin position="2384"/>
        <end position="2410"/>
    </location>
</feature>
<dbReference type="OMA" id="LEIYHWS"/>
<feature type="compositionally biased region" description="Basic and acidic residues" evidence="2">
    <location>
        <begin position="524"/>
        <end position="537"/>
    </location>
</feature>
<sequence>MKSGGVDKHFFMKPITYICDVYGQKFACLDKWNGNSVQMELATKSGSRRNEENQSDITTGDDTYRGVTNNCPSHDRNVKSPLFEKSNDVEQNRIKTHSSNVNGLQKDGITRKYLSIDGIAAYNAAMNGQNTEKNPLSIFKTESDKILEHIKIWKMKRSILSKTVNITNYVGGREIPSPRPKEVSPNYANSFKDKKRRKKKTDTSGTFPKKLERFNSGQRAHCNYAYDEQHDSQKNETYIQGKTIEGGTSHTMGTSYNNNEVKKSYLKKEEICFSQRAACNFNQPDVFHIVNELTMERKLPVLGGNCPRHKTPSGRSSCSVGDRCIPANIPSTERVYQDEQINQRKKRKIDTQSNRNALINRTNNCKEMFSHLAALRVKDASKNDVSHSSQTFSNHVNCAYIPEGHNQDIAFKRDLKCINYMLTNKCVNTKGSPESATYSYDIYEPEGRQADIRLFATPPNNLYSAKNVIKIGTSKNIHHSPTKKLNSKKCATARKGIQNEPRKSQNGKNGNKKALSDSKMQFELGKRNPHPSDEAAKTTRRNNHTKYSDNSPIITEGMREKKTSKRPTTHITHLGKTPESNLGKRPIHNITLRNEKGTFAEDKPKKRGTSNRSKDLPKMKNLPHSHRTKESAQLKRPKQITSTSKTARSTNKNVQAKMREKNNQSEVNKVKPTINHTTATPFCDEQQELKEKKYAHHTPKKEIQMDTDKNTKGIMLSSNFAATPIYNQLAINLSVVEGLTHGDSYASGQSKKNSQEKTSPCSSGRTEYASSVSSPGYNSSEFHIMEEGKKETCSTKRLNYKSQESLLYELIHTNDNKSRIKQFIQQSEGRQNACTNLCSDDATHRSETTEEDTKDVNVKTTQIKACQGKSNNQAAPNDTHDKYQKRTSNDQKNHLRKSHETLLYELINENDNRVKILNFLKRSSNEESSPRISSNGEYKYPKQNGHENDRLVEGAVKIIPHILGDPPQLSSHSSNAKAHATKCILPKWRSTRACTTVANKNPPKYTISTKYHNKYTPQNNIKPLTTKMVSTKEMKQKESIKPSDKIKNGHKLMTNKKGDIRLSYVQSRHAPHEVRSSRNPLNTVNAKGKDTQRRKIVTPRRKEMDYLSLAKLKSGNTQHDIPKRPKGIIIKAVHVKDKNENKKNIHSNYLIIKKHVDNRPTKRTHAEAASKVPTPSNLQKGQSEMENHYRINTNQEKIKKCHITQQATPNQIKQKTKGAIPEEQHNSKEVKEKTLQGDKELIVQDGTIRKDYTKHKLITTTDIGEKKRKLLSGAQINTRVKARKVQNEMIPKQISIQMMTTNWRDKLQKNRQNATTEKGQTVNSLSHVKEATRQEKTPSVENRLEKFNTTCNHILLENKNWTHFTNSKEKVSFCVFNKKVQKNDSNKDIQMSFSPYLSAPVVNPPVGQYLFSAFSNRIYMLLPILHLNEVLPFDEVKMHKIAKKQNNISHEGENTYLSSTAQALTKIEATHIIHFYHTEGMNCVNKWTIMIVQRLEIYHWSGKKANLVVMHGQTVCLNKVEEVKLNDKVKRQIENVDIATEEECKERFTCLQREIHWNDYTPGTVKNEDFKMETMGWENENSPSTIFITDPLVKCTIRSIMVSTQEGKEREENEPIKWPYYLTAAGSTRLTCTQENIPKRSFTVGRHICMWEFPRNRRKLSLEESKRRITLAKFSVMRYQITTLDMNNKPPSDKIQTKKLCTNIAKKGNKYVLEKKKNYELVGVVPEVQEPTDTQIITQEGLPSVDYEKGSVASTYLTNRNLKDSKNDVVAIRQIIREGFTEGKGTLMIEDLNDTSQQMESGTPVQLSHTNDNRITDQTTQPPNGDIEKEIFTIKQLIKEILAEMKNGLVKETKKKKSKNSKKEKSRVKEVNTNAGVKNLNKKGSKRKNAKNTSIEKVKEKHINVTASVSKMKPSTLEMERVMNALEKDCVMGISIEVDVQESTREVSAVSDVSDEGELLVGAELRDDDDDAIMLEDVLCRNDVIVGHPVSYKSTASIVEDVQDQDNAMMMENASAQIDVVVVEDVGRGNWPIMVNAPSQTTALPVEDGKRQIELPDFVSGFVSELEDYEPSSENKNDDAPCRDAKREEIRQEIKKLIEMVKDLKREYMKEMQKDCSKNDMEKEQLMITYLDETNEKAQIIDLPFANDGPMLQDSPTTILTLQMKGREEEKEFQKGMIKDHQGEQSYQPHVNKITTPLPEQINLKQKIKSSNPLDNAKEDNANTHYSRPTCTKRKKRFNERVKLKLMMRDSFKMGNSNEAKMKERKEKEKLKQIIKDILHAETIRIFLNDQAAENDQHEHTTGRNSSHLKAEGEHVNARGEVLACAKVATHKKAVTHAKKDTYAKWDTKIVNSLGANPSSLKAQIPQVDEDICDKINLRTPNDACSDSPVQGKEIAKEETQNENSSAISERNEKIKKLMNSKRVTLNENLAMKRAFFNAQKTAGKENITHDVFF</sequence>
<dbReference type="RefSeq" id="XP_012333784.1">
    <property type="nucleotide sequence ID" value="XM_012478361.1"/>
</dbReference>
<dbReference type="GeneID" id="24266031"/>
<feature type="region of interest" description="Disordered" evidence="2">
    <location>
        <begin position="744"/>
        <end position="783"/>
    </location>
</feature>
<feature type="compositionally biased region" description="Basic residues" evidence="2">
    <location>
        <begin position="476"/>
        <end position="487"/>
    </location>
</feature>
<name>A0A0D9QTZ3_PLAFR</name>
<feature type="compositionally biased region" description="Basic and acidic residues" evidence="2">
    <location>
        <begin position="593"/>
        <end position="604"/>
    </location>
</feature>
<feature type="compositionally biased region" description="Polar residues" evidence="2">
    <location>
        <begin position="746"/>
        <end position="781"/>
    </location>
</feature>
<feature type="region of interest" description="Disordered" evidence="2">
    <location>
        <begin position="923"/>
        <end position="944"/>
    </location>
</feature>
<keyword evidence="1" id="KW-0175">Coiled coil</keyword>
<feature type="region of interest" description="Disordered" evidence="2">
    <location>
        <begin position="2210"/>
        <end position="2235"/>
    </location>
</feature>
<feature type="region of interest" description="Disordered" evidence="2">
    <location>
        <begin position="172"/>
        <end position="207"/>
    </location>
</feature>
<feature type="compositionally biased region" description="Polar residues" evidence="2">
    <location>
        <begin position="55"/>
        <end position="66"/>
    </location>
</feature>
<protein>
    <submittedName>
        <fullName evidence="3">Uncharacterized protein</fullName>
    </submittedName>
</protein>
<feature type="compositionally biased region" description="Basic and acidic residues" evidence="2">
    <location>
        <begin position="878"/>
        <end position="895"/>
    </location>
</feature>
<evidence type="ECO:0000313" key="4">
    <source>
        <dbReference type="Proteomes" id="UP000054561"/>
    </source>
</evidence>
<feature type="compositionally biased region" description="Polar residues" evidence="2">
    <location>
        <begin position="858"/>
        <end position="876"/>
    </location>
</feature>
<proteinExistence type="predicted"/>
<dbReference type="OrthoDB" id="372206at2759"/>
<evidence type="ECO:0000256" key="2">
    <source>
        <dbReference type="SAM" id="MobiDB-lite"/>
    </source>
</evidence>
<dbReference type="EMBL" id="KQ001650">
    <property type="protein sequence ID" value="KJP89506.1"/>
    <property type="molecule type" value="Genomic_DNA"/>
</dbReference>
<feature type="compositionally biased region" description="Polar residues" evidence="2">
    <location>
        <begin position="1799"/>
        <end position="1810"/>
    </location>
</feature>
<feature type="compositionally biased region" description="Polar residues" evidence="2">
    <location>
        <begin position="1173"/>
        <end position="1182"/>
    </location>
</feature>
<gene>
    <name evidence="3" type="ORF">AK88_00717</name>
</gene>
<feature type="region of interest" description="Disordered" evidence="2">
    <location>
        <begin position="1068"/>
        <end position="1095"/>
    </location>
</feature>
<feature type="region of interest" description="Disordered" evidence="2">
    <location>
        <begin position="1799"/>
        <end position="1825"/>
    </location>
</feature>
<feature type="region of interest" description="Disordered" evidence="2">
    <location>
        <begin position="474"/>
        <end position="666"/>
    </location>
</feature>
<evidence type="ECO:0000313" key="3">
    <source>
        <dbReference type="EMBL" id="KJP89506.1"/>
    </source>
</evidence>
<dbReference type="Proteomes" id="UP000054561">
    <property type="component" value="Unassembled WGS sequence"/>
</dbReference>
<feature type="region of interest" description="Disordered" evidence="2">
    <location>
        <begin position="1154"/>
        <end position="1183"/>
    </location>
</feature>
<organism evidence="3 4">
    <name type="scientific">Plasmodium fragile</name>
    <dbReference type="NCBI Taxonomy" id="5857"/>
    <lineage>
        <taxon>Eukaryota</taxon>
        <taxon>Sar</taxon>
        <taxon>Alveolata</taxon>
        <taxon>Apicomplexa</taxon>
        <taxon>Aconoidasida</taxon>
        <taxon>Haemosporida</taxon>
        <taxon>Plasmodiidae</taxon>
        <taxon>Plasmodium</taxon>
        <taxon>Plasmodium (Plasmodium)</taxon>
    </lineage>
</organism>
<evidence type="ECO:0000256" key="1">
    <source>
        <dbReference type="SAM" id="Coils"/>
    </source>
</evidence>
<feature type="region of interest" description="Disordered" evidence="2">
    <location>
        <begin position="1206"/>
        <end position="1233"/>
    </location>
</feature>
<feature type="region of interest" description="Disordered" evidence="2">
    <location>
        <begin position="843"/>
        <end position="895"/>
    </location>
</feature>
<feature type="coiled-coil region" evidence="1">
    <location>
        <begin position="2087"/>
        <end position="2114"/>
    </location>
</feature>
<feature type="compositionally biased region" description="Basic and acidic residues" evidence="2">
    <location>
        <begin position="1220"/>
        <end position="1233"/>
    </location>
</feature>
<feature type="compositionally biased region" description="Polar residues" evidence="2">
    <location>
        <begin position="639"/>
        <end position="654"/>
    </location>
</feature>
<keyword evidence="4" id="KW-1185">Reference proteome</keyword>
<feature type="compositionally biased region" description="Basic and acidic residues" evidence="2">
    <location>
        <begin position="1154"/>
        <end position="1168"/>
    </location>
</feature>
<accession>A0A0D9QTZ3</accession>
<dbReference type="VEuPathDB" id="PlasmoDB:AK88_00717"/>
<reference evidence="3 4" key="1">
    <citation type="submission" date="2014-03" db="EMBL/GenBank/DDBJ databases">
        <title>The Genome Sequence of Plasmodium fragile nilgiri.</title>
        <authorList>
            <consortium name="The Broad Institute Genomics Platform"/>
            <consortium name="The Broad Institute Genome Sequencing Center for Infectious Disease"/>
            <person name="Neafsey D."/>
            <person name="Duraisingh M."/>
            <person name="Young S.K."/>
            <person name="Zeng Q."/>
            <person name="Gargeya S."/>
            <person name="Abouelleil A."/>
            <person name="Alvarado L."/>
            <person name="Chapman S.B."/>
            <person name="Gainer-Dewar J."/>
            <person name="Goldberg J."/>
            <person name="Griggs A."/>
            <person name="Gujja S."/>
            <person name="Hansen M."/>
            <person name="Howarth C."/>
            <person name="Imamovic A."/>
            <person name="Larimer J."/>
            <person name="Pearson M."/>
            <person name="Poon T.W."/>
            <person name="Priest M."/>
            <person name="Roberts A."/>
            <person name="Saif S."/>
            <person name="Shea T."/>
            <person name="Sykes S."/>
            <person name="Wortman J."/>
            <person name="Nusbaum C."/>
            <person name="Birren B."/>
        </authorList>
    </citation>
    <scope>NUCLEOTIDE SEQUENCE [LARGE SCALE GENOMIC DNA]</scope>
    <source>
        <strain evidence="4">nilgiri</strain>
    </source>
</reference>